<evidence type="ECO:0000259" key="3">
    <source>
        <dbReference type="SMART" id="SM00637"/>
    </source>
</evidence>
<keyword evidence="5" id="KW-1185">Reference proteome</keyword>
<dbReference type="GO" id="GO:0004553">
    <property type="term" value="F:hydrolase activity, hydrolyzing O-glycosyl compounds"/>
    <property type="evidence" value="ECO:0007669"/>
    <property type="project" value="InterPro"/>
</dbReference>
<dbReference type="RefSeq" id="WP_132193116.1">
    <property type="nucleotide sequence ID" value="NZ_SMKY01000005.1"/>
</dbReference>
<keyword evidence="2" id="KW-0812">Transmembrane</keyword>
<dbReference type="InterPro" id="IPR001919">
    <property type="entry name" value="CBD2"/>
</dbReference>
<comment type="caution">
    <text evidence="4">The sequence shown here is derived from an EMBL/GenBank/DDBJ whole genome shotgun (WGS) entry which is preliminary data.</text>
</comment>
<evidence type="ECO:0000313" key="5">
    <source>
        <dbReference type="Proteomes" id="UP000295578"/>
    </source>
</evidence>
<dbReference type="AlphaFoldDB" id="A0A4R5C3K6"/>
<gene>
    <name evidence="4" type="ORF">E1293_01910</name>
</gene>
<organism evidence="4 5">
    <name type="scientific">Actinomadura darangshiensis</name>
    <dbReference type="NCBI Taxonomy" id="705336"/>
    <lineage>
        <taxon>Bacteria</taxon>
        <taxon>Bacillati</taxon>
        <taxon>Actinomycetota</taxon>
        <taxon>Actinomycetes</taxon>
        <taxon>Streptosporangiales</taxon>
        <taxon>Thermomonosporaceae</taxon>
        <taxon>Actinomadura</taxon>
    </lineage>
</organism>
<dbReference type="SUPFAM" id="SSF49384">
    <property type="entry name" value="Carbohydrate-binding domain"/>
    <property type="match status" value="1"/>
</dbReference>
<dbReference type="Gene3D" id="2.60.40.290">
    <property type="match status" value="1"/>
</dbReference>
<dbReference type="InterPro" id="IPR012291">
    <property type="entry name" value="CBM2_carb-bd_dom_sf"/>
</dbReference>
<feature type="region of interest" description="Disordered" evidence="1">
    <location>
        <begin position="169"/>
        <end position="199"/>
    </location>
</feature>
<dbReference type="Proteomes" id="UP000295578">
    <property type="component" value="Unassembled WGS sequence"/>
</dbReference>
<feature type="region of interest" description="Disordered" evidence="1">
    <location>
        <begin position="1"/>
        <end position="128"/>
    </location>
</feature>
<evidence type="ECO:0000256" key="1">
    <source>
        <dbReference type="SAM" id="MobiDB-lite"/>
    </source>
</evidence>
<reference evidence="4 5" key="1">
    <citation type="submission" date="2019-03" db="EMBL/GenBank/DDBJ databases">
        <title>Draft genome sequences of novel Actinobacteria.</title>
        <authorList>
            <person name="Sahin N."/>
            <person name="Ay H."/>
            <person name="Saygin H."/>
        </authorList>
    </citation>
    <scope>NUCLEOTIDE SEQUENCE [LARGE SCALE GENOMIC DNA]</scope>
    <source>
        <strain evidence="4 5">DSM 45941</strain>
    </source>
</reference>
<dbReference type="EMBL" id="SMKY01000005">
    <property type="protein sequence ID" value="TDD91372.1"/>
    <property type="molecule type" value="Genomic_DNA"/>
</dbReference>
<dbReference type="GO" id="GO:0030247">
    <property type="term" value="F:polysaccharide binding"/>
    <property type="evidence" value="ECO:0007669"/>
    <property type="project" value="InterPro"/>
</dbReference>
<evidence type="ECO:0000313" key="4">
    <source>
        <dbReference type="EMBL" id="TDD91372.1"/>
    </source>
</evidence>
<dbReference type="OrthoDB" id="3474381at2"/>
<dbReference type="SMART" id="SM00637">
    <property type="entry name" value="CBD_II"/>
    <property type="match status" value="1"/>
</dbReference>
<protein>
    <recommendedName>
        <fullName evidence="3">CBM2 domain-containing protein</fullName>
    </recommendedName>
</protein>
<sequence>MGRHSRAGQPGDEPVPGAEASQGPYSGAPADPSYEIFSGPTDDRVYVSPHDRVRSGPSPGAEPRSDPRGAQQFDPLPGDYPGDYPGAPSATLPEQPRGLPPDPPDPPAPPEQPGPGKDAAPSGPPSQGRGWMKFVSVLPMPLLPIVALVIAVGIVSYALSTQQISLNFAGGGSPKTTQNDPRDSQVSQRGPGERAGRGAGRADGLLIAFRVASRAPGGFKATATIANKGQRPVPAWALAFKIRNASVTAVSGGTNVRTGELAFVRGRTGIAPGGTVRIVFTARGTASKPYACVLNKLPCAFV</sequence>
<feature type="compositionally biased region" description="Basic and acidic residues" evidence="1">
    <location>
        <begin position="41"/>
        <end position="54"/>
    </location>
</feature>
<evidence type="ECO:0000256" key="2">
    <source>
        <dbReference type="SAM" id="Phobius"/>
    </source>
</evidence>
<keyword evidence="2" id="KW-1133">Transmembrane helix</keyword>
<accession>A0A4R5C3K6</accession>
<feature type="transmembrane region" description="Helical" evidence="2">
    <location>
        <begin position="137"/>
        <end position="159"/>
    </location>
</feature>
<name>A0A4R5C3K6_9ACTN</name>
<dbReference type="Pfam" id="PF00553">
    <property type="entry name" value="CBM_2"/>
    <property type="match status" value="1"/>
</dbReference>
<feature type="compositionally biased region" description="Polar residues" evidence="1">
    <location>
        <begin position="174"/>
        <end position="188"/>
    </location>
</feature>
<feature type="domain" description="CBM2" evidence="3">
    <location>
        <begin position="205"/>
        <end position="299"/>
    </location>
</feature>
<keyword evidence="2" id="KW-0472">Membrane</keyword>
<dbReference type="GO" id="GO:0005975">
    <property type="term" value="P:carbohydrate metabolic process"/>
    <property type="evidence" value="ECO:0007669"/>
    <property type="project" value="InterPro"/>
</dbReference>
<feature type="compositionally biased region" description="Low complexity" evidence="1">
    <location>
        <begin position="74"/>
        <end position="97"/>
    </location>
</feature>
<proteinExistence type="predicted"/>
<dbReference type="InterPro" id="IPR008965">
    <property type="entry name" value="CBM2/CBM3_carb-bd_dom_sf"/>
</dbReference>
<feature type="compositionally biased region" description="Pro residues" evidence="1">
    <location>
        <begin position="98"/>
        <end position="113"/>
    </location>
</feature>